<evidence type="ECO:0000313" key="8">
    <source>
        <dbReference type="Proteomes" id="UP001222325"/>
    </source>
</evidence>
<dbReference type="PANTHER" id="PTHR22748:SF4">
    <property type="entry name" value="DNA-(APURINIC OR APYRIMIDINIC SITE) ENDONUCLEASE 2"/>
    <property type="match status" value="1"/>
</dbReference>
<dbReference type="EMBL" id="JARJCN010000064">
    <property type="protein sequence ID" value="KAJ7078705.1"/>
    <property type="molecule type" value="Genomic_DNA"/>
</dbReference>
<dbReference type="GO" id="GO:0008081">
    <property type="term" value="F:phosphoric diester hydrolase activity"/>
    <property type="evidence" value="ECO:0007669"/>
    <property type="project" value="TreeGrafter"/>
</dbReference>
<keyword evidence="2" id="KW-0479">Metal-binding</keyword>
<keyword evidence="3" id="KW-0378">Hydrolase</keyword>
<keyword evidence="4" id="KW-0460">Magnesium</keyword>
<evidence type="ECO:0000256" key="6">
    <source>
        <dbReference type="SAM" id="MobiDB-lite"/>
    </source>
</evidence>
<comment type="cofactor">
    <cofactor evidence="1">
        <name>Mg(2+)</name>
        <dbReference type="ChEBI" id="CHEBI:18420"/>
    </cofactor>
</comment>
<protein>
    <submittedName>
        <fullName evidence="7">Endonuclease/exonuclease/phosphatase</fullName>
    </submittedName>
</protein>
<dbReference type="AlphaFoldDB" id="A0AAD6TV47"/>
<organism evidence="7 8">
    <name type="scientific">Mycena belliarum</name>
    <dbReference type="NCBI Taxonomy" id="1033014"/>
    <lineage>
        <taxon>Eukaryota</taxon>
        <taxon>Fungi</taxon>
        <taxon>Dikarya</taxon>
        <taxon>Basidiomycota</taxon>
        <taxon>Agaricomycotina</taxon>
        <taxon>Agaricomycetes</taxon>
        <taxon>Agaricomycetidae</taxon>
        <taxon>Agaricales</taxon>
        <taxon>Marasmiineae</taxon>
        <taxon>Mycenaceae</taxon>
        <taxon>Mycena</taxon>
    </lineage>
</organism>
<feature type="compositionally biased region" description="Basic and acidic residues" evidence="6">
    <location>
        <begin position="49"/>
        <end position="60"/>
    </location>
</feature>
<keyword evidence="7" id="KW-0255">Endonuclease</keyword>
<evidence type="ECO:0000256" key="1">
    <source>
        <dbReference type="ARBA" id="ARBA00001946"/>
    </source>
</evidence>
<dbReference type="Gene3D" id="3.60.10.10">
    <property type="entry name" value="Endonuclease/exonuclease/phosphatase"/>
    <property type="match status" value="1"/>
</dbReference>
<accession>A0AAD6TV47</accession>
<dbReference type="SUPFAM" id="SSF56219">
    <property type="entry name" value="DNase I-like"/>
    <property type="match status" value="1"/>
</dbReference>
<feature type="non-terminal residue" evidence="7">
    <location>
        <position position="639"/>
    </location>
</feature>
<dbReference type="InterPro" id="IPR004808">
    <property type="entry name" value="AP_endonuc_1"/>
</dbReference>
<feature type="compositionally biased region" description="Pro residues" evidence="6">
    <location>
        <begin position="453"/>
        <end position="467"/>
    </location>
</feature>
<dbReference type="GO" id="GO:0046872">
    <property type="term" value="F:metal ion binding"/>
    <property type="evidence" value="ECO:0007669"/>
    <property type="project" value="UniProtKB-KW"/>
</dbReference>
<dbReference type="InterPro" id="IPR036691">
    <property type="entry name" value="Endo/exonu/phosph_ase_sf"/>
</dbReference>
<feature type="coiled-coil region" evidence="5">
    <location>
        <begin position="424"/>
        <end position="451"/>
    </location>
</feature>
<dbReference type="GO" id="GO:0003906">
    <property type="term" value="F:DNA-(apurinic or apyrimidinic site) endonuclease activity"/>
    <property type="evidence" value="ECO:0007669"/>
    <property type="project" value="TreeGrafter"/>
</dbReference>
<dbReference type="GO" id="GO:0008311">
    <property type="term" value="F:double-stranded DNA 3'-5' DNA exonuclease activity"/>
    <property type="evidence" value="ECO:0007669"/>
    <property type="project" value="TreeGrafter"/>
</dbReference>
<dbReference type="Proteomes" id="UP001222325">
    <property type="component" value="Unassembled WGS sequence"/>
</dbReference>
<dbReference type="GO" id="GO:0005634">
    <property type="term" value="C:nucleus"/>
    <property type="evidence" value="ECO:0007669"/>
    <property type="project" value="TreeGrafter"/>
</dbReference>
<evidence type="ECO:0000256" key="3">
    <source>
        <dbReference type="ARBA" id="ARBA00022801"/>
    </source>
</evidence>
<sequence length="639" mass="71629">MRARGGRGGTPSPAQLTGGASPPRAARARPVPPQATLSERQSVPPGQSHPEEVQQHRSPERNAPLQSRRARRQSGIPTDEEHAPAFFARKRELQQRNNPPISRKTRAQIKISALNINGRKKDSIHHPDHKWHGLSRLMYDEKIGILVVGETHLSTEQALEIQDHHQLGRRMDIYHSPNPENTSTRGIAIVLNREITNTKGVEVHYLVPGRAILAKVPWHGRRVLTILGVYAPAESMEENKEFWDHLTNLWLTTDLPVPDAFQGDTNIVEEPIDRFPHRRDSEAATAALARFKRLLGLQDGWRAENPDTKEYTYASARDTLSRIDRIYAAPNLMKYCRKWEISDAAGGLTDHRLVSVVISAPGSPYLGKGRYQIPLFILRDKEFIDFTVKLGQSLEAEIDAAPDDAITIQTGWKTFKEKVRNFARERAKIAVGALEQKKRKLQEEREIILNAPAPAPVPVEPEPPPTTVPTEDSPAAKAATIQRAIDSIVERQREQKRTDTRIRCHTELDRITKFSVRMSKDATPRDTISYLQRTDIAPAKGSRRSDEMAEIARDYHADLQMDESEEDPVRKGNTIAAVLEGMSAHQNNPAMACLATLLSEDNVLEALLQSTSGTAAGIDGIPTELWKKLNEIFNETQRS</sequence>
<feature type="compositionally biased region" description="Basic and acidic residues" evidence="6">
    <location>
        <begin position="79"/>
        <end position="94"/>
    </location>
</feature>
<proteinExistence type="predicted"/>
<feature type="compositionally biased region" description="Polar residues" evidence="6">
    <location>
        <begin position="36"/>
        <end position="45"/>
    </location>
</feature>
<keyword evidence="7" id="KW-0540">Nuclease</keyword>
<name>A0AAD6TV47_9AGAR</name>
<keyword evidence="5" id="KW-0175">Coiled coil</keyword>
<evidence type="ECO:0000313" key="7">
    <source>
        <dbReference type="EMBL" id="KAJ7078705.1"/>
    </source>
</evidence>
<reference evidence="7" key="1">
    <citation type="submission" date="2023-03" db="EMBL/GenBank/DDBJ databases">
        <title>Massive genome expansion in bonnet fungi (Mycena s.s.) driven by repeated elements and novel gene families across ecological guilds.</title>
        <authorList>
            <consortium name="Lawrence Berkeley National Laboratory"/>
            <person name="Harder C.B."/>
            <person name="Miyauchi S."/>
            <person name="Viragh M."/>
            <person name="Kuo A."/>
            <person name="Thoen E."/>
            <person name="Andreopoulos B."/>
            <person name="Lu D."/>
            <person name="Skrede I."/>
            <person name="Drula E."/>
            <person name="Henrissat B."/>
            <person name="Morin E."/>
            <person name="Kohler A."/>
            <person name="Barry K."/>
            <person name="LaButti K."/>
            <person name="Morin E."/>
            <person name="Salamov A."/>
            <person name="Lipzen A."/>
            <person name="Mereny Z."/>
            <person name="Hegedus B."/>
            <person name="Baldrian P."/>
            <person name="Stursova M."/>
            <person name="Weitz H."/>
            <person name="Taylor A."/>
            <person name="Grigoriev I.V."/>
            <person name="Nagy L.G."/>
            <person name="Martin F."/>
            <person name="Kauserud H."/>
        </authorList>
    </citation>
    <scope>NUCLEOTIDE SEQUENCE</scope>
    <source>
        <strain evidence="7">CBHHK173m</strain>
    </source>
</reference>
<feature type="region of interest" description="Disordered" evidence="6">
    <location>
        <begin position="1"/>
        <end position="104"/>
    </location>
</feature>
<feature type="compositionally biased region" description="Low complexity" evidence="6">
    <location>
        <begin position="20"/>
        <end position="29"/>
    </location>
</feature>
<evidence type="ECO:0000256" key="4">
    <source>
        <dbReference type="ARBA" id="ARBA00022842"/>
    </source>
</evidence>
<evidence type="ECO:0000256" key="2">
    <source>
        <dbReference type="ARBA" id="ARBA00022723"/>
    </source>
</evidence>
<gene>
    <name evidence="7" type="ORF">B0H15DRAFT_788720</name>
</gene>
<evidence type="ECO:0000256" key="5">
    <source>
        <dbReference type="SAM" id="Coils"/>
    </source>
</evidence>
<dbReference type="GO" id="GO:0006284">
    <property type="term" value="P:base-excision repair"/>
    <property type="evidence" value="ECO:0007669"/>
    <property type="project" value="TreeGrafter"/>
</dbReference>
<dbReference type="PANTHER" id="PTHR22748">
    <property type="entry name" value="AP ENDONUCLEASE"/>
    <property type="match status" value="1"/>
</dbReference>
<keyword evidence="8" id="KW-1185">Reference proteome</keyword>
<feature type="region of interest" description="Disordered" evidence="6">
    <location>
        <begin position="453"/>
        <end position="473"/>
    </location>
</feature>
<comment type="caution">
    <text evidence="7">The sequence shown here is derived from an EMBL/GenBank/DDBJ whole genome shotgun (WGS) entry which is preliminary data.</text>
</comment>